<dbReference type="InterPro" id="IPR036890">
    <property type="entry name" value="HATPase_C_sf"/>
</dbReference>
<evidence type="ECO:0000256" key="2">
    <source>
        <dbReference type="ARBA" id="ARBA00012438"/>
    </source>
</evidence>
<keyword evidence="10" id="KW-1133">Transmembrane helix</keyword>
<dbReference type="PANTHER" id="PTHR24421">
    <property type="entry name" value="NITRATE/NITRITE SENSOR PROTEIN NARX-RELATED"/>
    <property type="match status" value="1"/>
</dbReference>
<organism evidence="14 15">
    <name type="scientific">Brevibacterium salitolerans</name>
    <dbReference type="NCBI Taxonomy" id="1403566"/>
    <lineage>
        <taxon>Bacteria</taxon>
        <taxon>Bacillati</taxon>
        <taxon>Actinomycetota</taxon>
        <taxon>Actinomycetes</taxon>
        <taxon>Micrococcales</taxon>
        <taxon>Brevibacteriaceae</taxon>
        <taxon>Brevibacterium</taxon>
    </lineage>
</organism>
<keyword evidence="10" id="KW-0472">Membrane</keyword>
<keyword evidence="6" id="KW-0418">Kinase</keyword>
<evidence type="ECO:0000313" key="15">
    <source>
        <dbReference type="Proteomes" id="UP001500984"/>
    </source>
</evidence>
<comment type="catalytic activity">
    <reaction evidence="1">
        <text>ATP + protein L-histidine = ADP + protein N-phospho-L-histidine.</text>
        <dbReference type="EC" id="2.7.13.3"/>
    </reaction>
</comment>
<dbReference type="Gene3D" id="1.20.5.1930">
    <property type="match status" value="1"/>
</dbReference>
<keyword evidence="10" id="KW-0812">Transmembrane</keyword>
<evidence type="ECO:0000256" key="7">
    <source>
        <dbReference type="ARBA" id="ARBA00022840"/>
    </source>
</evidence>
<dbReference type="Proteomes" id="UP001500984">
    <property type="component" value="Unassembled WGS sequence"/>
</dbReference>
<evidence type="ECO:0000259" key="11">
    <source>
        <dbReference type="Pfam" id="PF02518"/>
    </source>
</evidence>
<keyword evidence="15" id="KW-1185">Reference proteome</keyword>
<feature type="region of interest" description="Disordered" evidence="9">
    <location>
        <begin position="430"/>
        <end position="488"/>
    </location>
</feature>
<dbReference type="Pfam" id="PF23539">
    <property type="entry name" value="DUF7134"/>
    <property type="match status" value="1"/>
</dbReference>
<evidence type="ECO:0000256" key="10">
    <source>
        <dbReference type="SAM" id="Phobius"/>
    </source>
</evidence>
<dbReference type="InterPro" id="IPR011712">
    <property type="entry name" value="Sig_transdc_His_kin_sub3_dim/P"/>
</dbReference>
<dbReference type="Gene3D" id="3.30.565.10">
    <property type="entry name" value="Histidine kinase-like ATPase, C-terminal domain"/>
    <property type="match status" value="1"/>
</dbReference>
<dbReference type="Pfam" id="PF02518">
    <property type="entry name" value="HATPase_c"/>
    <property type="match status" value="1"/>
</dbReference>
<feature type="transmembrane region" description="Helical" evidence="10">
    <location>
        <begin position="143"/>
        <end position="167"/>
    </location>
</feature>
<dbReference type="EMBL" id="BAAAPZ010000012">
    <property type="protein sequence ID" value="GAA2102433.1"/>
    <property type="molecule type" value="Genomic_DNA"/>
</dbReference>
<evidence type="ECO:0000259" key="13">
    <source>
        <dbReference type="Pfam" id="PF23539"/>
    </source>
</evidence>
<evidence type="ECO:0000256" key="6">
    <source>
        <dbReference type="ARBA" id="ARBA00022777"/>
    </source>
</evidence>
<feature type="compositionally biased region" description="Low complexity" evidence="9">
    <location>
        <begin position="466"/>
        <end position="482"/>
    </location>
</feature>
<keyword evidence="4" id="KW-0808">Transferase</keyword>
<feature type="domain" description="Signal transduction histidine kinase subgroup 3 dimerisation and phosphoacceptor" evidence="12">
    <location>
        <begin position="204"/>
        <end position="268"/>
    </location>
</feature>
<keyword evidence="8" id="KW-0902">Two-component regulatory system</keyword>
<evidence type="ECO:0000256" key="4">
    <source>
        <dbReference type="ARBA" id="ARBA00022679"/>
    </source>
</evidence>
<dbReference type="SUPFAM" id="SSF55874">
    <property type="entry name" value="ATPase domain of HSP90 chaperone/DNA topoisomerase II/histidine kinase"/>
    <property type="match status" value="1"/>
</dbReference>
<comment type="caution">
    <text evidence="14">The sequence shown here is derived from an EMBL/GenBank/DDBJ whole genome shotgun (WGS) entry which is preliminary data.</text>
</comment>
<dbReference type="InterPro" id="IPR055558">
    <property type="entry name" value="DUF7134"/>
</dbReference>
<keyword evidence="5" id="KW-0547">Nucleotide-binding</keyword>
<keyword evidence="3" id="KW-0597">Phosphoprotein</keyword>
<accession>A0ABN2X005</accession>
<dbReference type="InterPro" id="IPR050482">
    <property type="entry name" value="Sensor_HK_TwoCompSys"/>
</dbReference>
<feature type="transmembrane region" description="Helical" evidence="10">
    <location>
        <begin position="80"/>
        <end position="96"/>
    </location>
</feature>
<evidence type="ECO:0000313" key="14">
    <source>
        <dbReference type="EMBL" id="GAA2102433.1"/>
    </source>
</evidence>
<keyword evidence="7" id="KW-0067">ATP-binding</keyword>
<dbReference type="PANTHER" id="PTHR24421:SF10">
    <property type="entry name" value="NITRATE_NITRITE SENSOR PROTEIN NARQ"/>
    <property type="match status" value="1"/>
</dbReference>
<dbReference type="Pfam" id="PF07730">
    <property type="entry name" value="HisKA_3"/>
    <property type="match status" value="1"/>
</dbReference>
<sequence length="488" mass="51188">MYRADGLFALLLAVGAVTVALLFQRTGLHDDVADPWVWVLGIGLATLPLTVRRRFPVPAALACALGFFLCRQMGVPDMLMVDICLFLALYSVGAWEQNRRVALWSRVGIVAAMCAWIAVNLLLQSAGDEIAEMFPDAPASSIFSAFATFAAIQIITNVLYFAGAFYFGERAWNGARTTALLEAQGRELERERQTSAAQAVALDRLGIARELHDVVAHHVSVMGIQAAAARRSLERDPEQAVRSLEVVEESAHTAVTELRGLVRTLREPAAESASSALGVAQLPELVEEARRTGTPAALIVVGEQRPLPLLVDVALYRVAQEALTNVRKHAGSGAEAEVRLRFTPTAVEVEVADNGMRRSPAEGARPESGAALSGGIPVDAVSAATVREGGGLGLRGMQERMGAVGGSVLAQRREQGGFLVRARVELGASAARPSPAGEAVPSTGEAPFLGESPREGEGCAGPVLNAGEDAVPADAAVPAASGGEAGAR</sequence>
<dbReference type="CDD" id="cd16917">
    <property type="entry name" value="HATPase_UhpB-NarQ-NarX-like"/>
    <property type="match status" value="1"/>
</dbReference>
<evidence type="ECO:0000259" key="12">
    <source>
        <dbReference type="Pfam" id="PF07730"/>
    </source>
</evidence>
<evidence type="ECO:0000256" key="5">
    <source>
        <dbReference type="ARBA" id="ARBA00022741"/>
    </source>
</evidence>
<evidence type="ECO:0000256" key="3">
    <source>
        <dbReference type="ARBA" id="ARBA00022553"/>
    </source>
</evidence>
<feature type="domain" description="Histidine kinase/HSP90-like ATPase" evidence="11">
    <location>
        <begin position="313"/>
        <end position="426"/>
    </location>
</feature>
<protein>
    <recommendedName>
        <fullName evidence="2">histidine kinase</fullName>
        <ecNumber evidence="2">2.7.13.3</ecNumber>
    </recommendedName>
</protein>
<reference evidence="14 15" key="1">
    <citation type="journal article" date="2019" name="Int. J. Syst. Evol. Microbiol.">
        <title>The Global Catalogue of Microorganisms (GCM) 10K type strain sequencing project: providing services to taxonomists for standard genome sequencing and annotation.</title>
        <authorList>
            <consortium name="The Broad Institute Genomics Platform"/>
            <consortium name="The Broad Institute Genome Sequencing Center for Infectious Disease"/>
            <person name="Wu L."/>
            <person name="Ma J."/>
        </authorList>
    </citation>
    <scope>NUCLEOTIDE SEQUENCE [LARGE SCALE GENOMIC DNA]</scope>
    <source>
        <strain evidence="14 15">JCM 15900</strain>
    </source>
</reference>
<dbReference type="EC" id="2.7.13.3" evidence="2"/>
<proteinExistence type="predicted"/>
<name>A0ABN2X005_9MICO</name>
<evidence type="ECO:0000256" key="1">
    <source>
        <dbReference type="ARBA" id="ARBA00000085"/>
    </source>
</evidence>
<feature type="transmembrane region" description="Helical" evidence="10">
    <location>
        <begin position="103"/>
        <end position="123"/>
    </location>
</feature>
<feature type="domain" description="DUF7134" evidence="13">
    <location>
        <begin position="4"/>
        <end position="127"/>
    </location>
</feature>
<dbReference type="InterPro" id="IPR003594">
    <property type="entry name" value="HATPase_dom"/>
</dbReference>
<gene>
    <name evidence="14" type="ORF">GCM10009823_25950</name>
</gene>
<evidence type="ECO:0000256" key="9">
    <source>
        <dbReference type="SAM" id="MobiDB-lite"/>
    </source>
</evidence>
<evidence type="ECO:0000256" key="8">
    <source>
        <dbReference type="ARBA" id="ARBA00023012"/>
    </source>
</evidence>